<dbReference type="InterPro" id="IPR052374">
    <property type="entry name" value="SERAC1"/>
</dbReference>
<protein>
    <submittedName>
        <fullName evidence="2">Eukaryotic translation initiation factor 3</fullName>
    </submittedName>
</protein>
<keyword evidence="2" id="KW-0396">Initiation factor</keyword>
<dbReference type="EMBL" id="PVQB02000342">
    <property type="protein sequence ID" value="KAF4338455.1"/>
    <property type="molecule type" value="Genomic_DNA"/>
</dbReference>
<feature type="compositionally biased region" description="Basic residues" evidence="1">
    <location>
        <begin position="53"/>
        <end position="75"/>
    </location>
</feature>
<dbReference type="Gene3D" id="3.40.50.300">
    <property type="entry name" value="P-loop containing nucleotide triphosphate hydrolases"/>
    <property type="match status" value="1"/>
</dbReference>
<evidence type="ECO:0000313" key="2">
    <source>
        <dbReference type="EMBL" id="KAF4338455.1"/>
    </source>
</evidence>
<dbReference type="OrthoDB" id="194358at2759"/>
<dbReference type="GO" id="GO:0003743">
    <property type="term" value="F:translation initiation factor activity"/>
    <property type="evidence" value="ECO:0007669"/>
    <property type="project" value="UniProtKB-KW"/>
</dbReference>
<dbReference type="AlphaFoldDB" id="A0A9P5DWV5"/>
<feature type="compositionally biased region" description="Basic and acidic residues" evidence="1">
    <location>
        <begin position="84"/>
        <end position="93"/>
    </location>
</feature>
<accession>A0A9P5DWV5</accession>
<dbReference type="PANTHER" id="PTHR48182:SF3">
    <property type="entry name" value="DUF676 DOMAIN-CONTAINING PROTEIN"/>
    <property type="match status" value="1"/>
</dbReference>
<keyword evidence="3" id="KW-1185">Reference proteome</keyword>
<feature type="region of interest" description="Disordered" evidence="1">
    <location>
        <begin position="53"/>
        <end position="113"/>
    </location>
</feature>
<gene>
    <name evidence="2" type="ORF">FBEOM_7643</name>
</gene>
<dbReference type="InterPro" id="IPR027417">
    <property type="entry name" value="P-loop_NTPase"/>
</dbReference>
<evidence type="ECO:0000313" key="3">
    <source>
        <dbReference type="Proteomes" id="UP000730481"/>
    </source>
</evidence>
<comment type="caution">
    <text evidence="2">The sequence shown here is derived from an EMBL/GenBank/DDBJ whole genome shotgun (WGS) entry which is preliminary data.</text>
</comment>
<reference evidence="2" key="2">
    <citation type="submission" date="2020-02" db="EMBL/GenBank/DDBJ databases">
        <title>Identification and distribution of gene clusters putatively required for synthesis of sphingolipid metabolism inhibitors in phylogenetically diverse species of the filamentous fungus Fusarium.</title>
        <authorList>
            <person name="Kim H.-S."/>
            <person name="Busman M."/>
            <person name="Brown D.W."/>
            <person name="Divon H."/>
            <person name="Uhlig S."/>
            <person name="Proctor R.H."/>
        </authorList>
    </citation>
    <scope>NUCLEOTIDE SEQUENCE</scope>
    <source>
        <strain evidence="2">NRRL 25174</strain>
    </source>
</reference>
<sequence length="927" mass="105521">MVNQAAHSSFNSYTFQMPLQSKRSVKVHEIPVGTTEDQYLEFVKHLCTRPKKSSGFHLSRFSRHLKGKAKTKKPTKQSNEDEEPSPKSKDERNPSSALRNEAGPAEPLLENQGEISQVSEKVFTGTTFCLQNGQPVGTVPFSSEAFKKETMARHDRDKNLRWKDWIVEDNFKGITILYEGTDAMVDICAVHGLGGNAIDTWTAENGQLWLRDFLPAYEHTKTNFKKSRIMTFGYDSDLTDRSTVMELENWAETLLLSLNEVRTSEKEDWSYEGPWHGSILHPIIVTQASATLGKDQAFMIMDVDHSSICKFKSRLGAFVTINMALFEVFSDVTTGGVQQPVVREQRRMFGQPRFLAHAYPPDRGFWWEGNELHDIQHQLTSTKPFFGRSKEFEALETSLTGDALQPKLTVVKGIAGIGKTELLLQFAAKQRGHRNVFFLTSYDKEPIQSVLSKLSTKIGFDMIDNPAVNQERWRSTPVSERIQIFTAWLGDACNKESLFIIDDIEAFGYSSIPTILKYPAHHALVSTRDSNLVRTDRDFRELRLSPLNSGDTTRFLKRTLDNLSSNSASWNGLDSIARIVQGHPLAARNAIPFIWEYLSTYDSPSGAFLDLLNSQDPDERKLFFHFSFEGRSLWDAFNTSLERLELQDNPDNAAKLIQILPFLCFSKDCVDDLLKMNKRWLRDWEDELPDIAILKSGYPIVSHWLSKLRGVSFYIWGDSFSTTKALNIHPLISQYMLLHMDEQTRISLMRQVLQLCYGIESRGADRETQVKPHVLQCLQVCQGLGVPLNSLGLPLHTMQWAETFQGRHEQVEEVEGTEENPFVDPIESLASAVDEFITKTLEAKERLQGGGVLMPDETTTYTMLRECKRAYKRLCSCFEAREGVTNSINPDLKDAITALQEMVRLRNMYPEFISELEEFKKALDNCS</sequence>
<dbReference type="Proteomes" id="UP000730481">
    <property type="component" value="Unassembled WGS sequence"/>
</dbReference>
<evidence type="ECO:0000256" key="1">
    <source>
        <dbReference type="SAM" id="MobiDB-lite"/>
    </source>
</evidence>
<name>A0A9P5DWV5_9HYPO</name>
<keyword evidence="2" id="KW-0648">Protein biosynthesis</keyword>
<organism evidence="2 3">
    <name type="scientific">Fusarium beomiforme</name>
    <dbReference type="NCBI Taxonomy" id="44412"/>
    <lineage>
        <taxon>Eukaryota</taxon>
        <taxon>Fungi</taxon>
        <taxon>Dikarya</taxon>
        <taxon>Ascomycota</taxon>
        <taxon>Pezizomycotina</taxon>
        <taxon>Sordariomycetes</taxon>
        <taxon>Hypocreomycetidae</taxon>
        <taxon>Hypocreales</taxon>
        <taxon>Nectriaceae</taxon>
        <taxon>Fusarium</taxon>
        <taxon>Fusarium burgessii species complex</taxon>
    </lineage>
</organism>
<reference evidence="2" key="1">
    <citation type="journal article" date="2017" name="Mycologia">
        <title>Fusarium algeriense, sp. nov., a novel toxigenic crown rot pathogen of durum wheat from Algeria is nested in the Fusarium burgessii species complex.</title>
        <authorList>
            <person name="Laraba I."/>
            <person name="Keddad A."/>
            <person name="Boureghda H."/>
            <person name="Abdallah N."/>
            <person name="Vaughan M.M."/>
            <person name="Proctor R.H."/>
            <person name="Busman M."/>
            <person name="O'Donnell K."/>
        </authorList>
    </citation>
    <scope>NUCLEOTIDE SEQUENCE</scope>
    <source>
        <strain evidence="2">NRRL 25174</strain>
    </source>
</reference>
<dbReference type="PANTHER" id="PTHR48182">
    <property type="entry name" value="PROTEIN SERAC1"/>
    <property type="match status" value="1"/>
</dbReference>
<proteinExistence type="predicted"/>
<dbReference type="SUPFAM" id="SSF52540">
    <property type="entry name" value="P-loop containing nucleoside triphosphate hydrolases"/>
    <property type="match status" value="1"/>
</dbReference>